<proteinExistence type="predicted"/>
<evidence type="ECO:0000259" key="1">
    <source>
        <dbReference type="SMART" id="SM00909"/>
    </source>
</evidence>
<organism evidence="2 3">
    <name type="scientific">Geomesophilobacter sediminis</name>
    <dbReference type="NCBI Taxonomy" id="2798584"/>
    <lineage>
        <taxon>Bacteria</taxon>
        <taxon>Pseudomonadati</taxon>
        <taxon>Thermodesulfobacteriota</taxon>
        <taxon>Desulfuromonadia</taxon>
        <taxon>Geobacterales</taxon>
        <taxon>Geobacteraceae</taxon>
        <taxon>Geomesophilobacter</taxon>
    </lineage>
</organism>
<protein>
    <submittedName>
        <fullName evidence="2">GerMN domain-containing protein</fullName>
    </submittedName>
</protein>
<sequence length="187" mass="19951">MVRRKIKKAKGMLGFAFVLLALVLGALVARKYETAQRKVEQAPPVQPAGTRVVSLYFQAADASGLVREGREIEIGDSVEETMEAVLDELISGPVGGLAPTLPPQTRVLGVQLKGDVAEINFGHELQDELPAGSSAETTVVTSVADTVAANFPTVKEVQFLVEGAVPETLKGHVDLRHPIKPDFANTK</sequence>
<dbReference type="Pfam" id="PF10646">
    <property type="entry name" value="Germane"/>
    <property type="match status" value="1"/>
</dbReference>
<name>A0A8J7J9C9_9BACT</name>
<dbReference type="SMART" id="SM00909">
    <property type="entry name" value="Germane"/>
    <property type="match status" value="1"/>
</dbReference>
<dbReference type="RefSeq" id="WP_199385376.1">
    <property type="nucleotide sequence ID" value="NZ_JAEMHM010000014.1"/>
</dbReference>
<dbReference type="Proteomes" id="UP000636888">
    <property type="component" value="Unassembled WGS sequence"/>
</dbReference>
<comment type="caution">
    <text evidence="2">The sequence shown here is derived from an EMBL/GenBank/DDBJ whole genome shotgun (WGS) entry which is preliminary data.</text>
</comment>
<accession>A0A8J7J9C9</accession>
<keyword evidence="3" id="KW-1185">Reference proteome</keyword>
<dbReference type="AlphaFoldDB" id="A0A8J7J9C9"/>
<dbReference type="InterPro" id="IPR019606">
    <property type="entry name" value="GerMN"/>
</dbReference>
<feature type="domain" description="GerMN" evidence="1">
    <location>
        <begin position="82"/>
        <end position="170"/>
    </location>
</feature>
<reference evidence="2" key="1">
    <citation type="submission" date="2020-12" db="EMBL/GenBank/DDBJ databases">
        <title>Geomonas sp. Red875, isolated from river sediment.</title>
        <authorList>
            <person name="Xu Z."/>
            <person name="Zhang Z."/>
            <person name="Masuda Y."/>
            <person name="Itoh H."/>
            <person name="Senoo K."/>
        </authorList>
    </citation>
    <scope>NUCLEOTIDE SEQUENCE</scope>
    <source>
        <strain evidence="2">Red875</strain>
    </source>
</reference>
<dbReference type="EMBL" id="JAEMHM010000014">
    <property type="protein sequence ID" value="MBJ6726461.1"/>
    <property type="molecule type" value="Genomic_DNA"/>
</dbReference>
<gene>
    <name evidence="2" type="ORF">JFN93_17255</name>
</gene>
<evidence type="ECO:0000313" key="3">
    <source>
        <dbReference type="Proteomes" id="UP000636888"/>
    </source>
</evidence>
<evidence type="ECO:0000313" key="2">
    <source>
        <dbReference type="EMBL" id="MBJ6726461.1"/>
    </source>
</evidence>